<keyword evidence="1 4" id="KW-0489">Methyltransferase</keyword>
<feature type="binding site" evidence="4">
    <location>
        <position position="74"/>
    </location>
    <ligand>
        <name>S-adenosyl-L-methionine</name>
        <dbReference type="ChEBI" id="CHEBI:59789"/>
    </ligand>
</feature>
<evidence type="ECO:0000259" key="5">
    <source>
        <dbReference type="Pfam" id="PF13649"/>
    </source>
</evidence>
<name>A0A147K6U2_9BACI</name>
<dbReference type="EC" id="2.1.1.-" evidence="4"/>
<evidence type="ECO:0000313" key="7">
    <source>
        <dbReference type="Proteomes" id="UP000074108"/>
    </source>
</evidence>
<evidence type="ECO:0000256" key="1">
    <source>
        <dbReference type="ARBA" id="ARBA00022603"/>
    </source>
</evidence>
<dbReference type="SUPFAM" id="SSF53335">
    <property type="entry name" value="S-adenosyl-L-methionine-dependent methyltransferases"/>
    <property type="match status" value="1"/>
</dbReference>
<evidence type="ECO:0000313" key="6">
    <source>
        <dbReference type="EMBL" id="KUP05803.1"/>
    </source>
</evidence>
<comment type="similarity">
    <text evidence="4">Belongs to the methyltransferase superfamily. YrrT family.</text>
</comment>
<dbReference type="InterPro" id="IPR023553">
    <property type="entry name" value="Uncharacterised_MeTfrase_YrrT"/>
</dbReference>
<evidence type="ECO:0000256" key="3">
    <source>
        <dbReference type="ARBA" id="ARBA00022691"/>
    </source>
</evidence>
<evidence type="ECO:0000256" key="4">
    <source>
        <dbReference type="HAMAP-Rule" id="MF_02100"/>
    </source>
</evidence>
<dbReference type="PANTHER" id="PTHR43861">
    <property type="entry name" value="TRANS-ACONITATE 2-METHYLTRANSFERASE-RELATED"/>
    <property type="match status" value="1"/>
</dbReference>
<dbReference type="Pfam" id="PF13649">
    <property type="entry name" value="Methyltransf_25"/>
    <property type="match status" value="1"/>
</dbReference>
<feature type="domain" description="Methyltransferase" evidence="5">
    <location>
        <begin position="49"/>
        <end position="139"/>
    </location>
</feature>
<keyword evidence="2 4" id="KW-0808">Transferase</keyword>
<comment type="caution">
    <text evidence="6">The sequence shown here is derived from an EMBL/GenBank/DDBJ whole genome shotgun (WGS) entry which is preliminary data.</text>
</comment>
<dbReference type="AlphaFoldDB" id="A0A147K6U2"/>
<keyword evidence="3 4" id="KW-0949">S-adenosyl-L-methionine</keyword>
<evidence type="ECO:0000256" key="2">
    <source>
        <dbReference type="ARBA" id="ARBA00022679"/>
    </source>
</evidence>
<dbReference type="Proteomes" id="UP000074108">
    <property type="component" value="Unassembled WGS sequence"/>
</dbReference>
<dbReference type="InterPro" id="IPR029063">
    <property type="entry name" value="SAM-dependent_MTases_sf"/>
</dbReference>
<keyword evidence="7" id="KW-1185">Reference proteome</keyword>
<dbReference type="GO" id="GO:0008757">
    <property type="term" value="F:S-adenosylmethionine-dependent methyltransferase activity"/>
    <property type="evidence" value="ECO:0007669"/>
    <property type="project" value="UniProtKB-UniRule"/>
</dbReference>
<sequence>MGREFLDIFEEWAESYDDTVTGQDEQYKAVFQGYEEILAKVADASEGHVLEFGCGTGNLTKKLLDRGLTVTAVEPSPEMREVGKKKLGDLVEIIDGDFLDFSIDFIPSTIVSTYAFHHLTDKEKHEAFHHYGKLLQKGGKIVFADTSYESEESYNEAIEDALQKGFVDLAKDLKREYYTTLPVLEEGLLNAGFRVEFLRCNDFVWLMVATKE</sequence>
<feature type="binding site" evidence="4">
    <location>
        <position position="97"/>
    </location>
    <ligand>
        <name>S-adenosyl-L-methionine</name>
        <dbReference type="ChEBI" id="CHEBI:59789"/>
    </ligand>
</feature>
<gene>
    <name evidence="6" type="ORF">Q75_10445</name>
</gene>
<dbReference type="OrthoDB" id="465705at2"/>
<protein>
    <recommendedName>
        <fullName evidence="4">Uncharacterized methyltransferase Q75_10445</fullName>
        <ecNumber evidence="4">2.1.1.-</ecNumber>
    </recommendedName>
</protein>
<organism evidence="6 7">
    <name type="scientific">Bacillus coahuilensis p1.1.43</name>
    <dbReference type="NCBI Taxonomy" id="1150625"/>
    <lineage>
        <taxon>Bacteria</taxon>
        <taxon>Bacillati</taxon>
        <taxon>Bacillota</taxon>
        <taxon>Bacilli</taxon>
        <taxon>Bacillales</taxon>
        <taxon>Bacillaceae</taxon>
        <taxon>Bacillus</taxon>
    </lineage>
</organism>
<feature type="binding site" evidence="4">
    <location>
        <position position="53"/>
    </location>
    <ligand>
        <name>S-adenosyl-L-methionine</name>
        <dbReference type="ChEBI" id="CHEBI:59789"/>
    </ligand>
</feature>
<dbReference type="GO" id="GO:0032259">
    <property type="term" value="P:methylation"/>
    <property type="evidence" value="ECO:0007669"/>
    <property type="project" value="UniProtKB-KW"/>
</dbReference>
<dbReference type="EMBL" id="LDYG01000032">
    <property type="protein sequence ID" value="KUP05803.1"/>
    <property type="molecule type" value="Genomic_DNA"/>
</dbReference>
<accession>A0A147K6U2</accession>
<reference evidence="6 7" key="1">
    <citation type="journal article" date="2016" name="Front. Microbiol.">
        <title>Microevolution Analysis of Bacillus coahuilensis Unveils Differences in Phosphorus Acquisition Strategies and Their Regulation.</title>
        <authorList>
            <person name="Gomez-Lunar Z."/>
            <person name="Hernandez-Gonzalez I."/>
            <person name="Rodriguez-Torres M.D."/>
            <person name="Souza V."/>
            <person name="Olmedo-Alvarez G."/>
        </authorList>
    </citation>
    <scope>NUCLEOTIDE SEQUENCE [LARGE SCALE GENOMIC DNA]</scope>
    <source>
        <strain evidence="7">p1.1.43</strain>
    </source>
</reference>
<dbReference type="PATRIC" id="fig|1150625.3.peg.2225"/>
<dbReference type="CDD" id="cd02440">
    <property type="entry name" value="AdoMet_MTases"/>
    <property type="match status" value="1"/>
</dbReference>
<dbReference type="RefSeq" id="WP_059351315.1">
    <property type="nucleotide sequence ID" value="NZ_LDYG01000032.1"/>
</dbReference>
<dbReference type="InterPro" id="IPR041698">
    <property type="entry name" value="Methyltransf_25"/>
</dbReference>
<dbReference type="STRING" id="1150625.Q75_10445"/>
<comment type="function">
    <text evidence="4">Could be a S-adenosyl-L-methionine-dependent methyltransferase.</text>
</comment>
<dbReference type="HAMAP" id="MF_02100">
    <property type="entry name" value="Methyltr_YrrT"/>
    <property type="match status" value="1"/>
</dbReference>
<proteinExistence type="inferred from homology"/>
<dbReference type="Gene3D" id="3.40.50.150">
    <property type="entry name" value="Vaccinia Virus protein VP39"/>
    <property type="match status" value="1"/>
</dbReference>